<dbReference type="EMBL" id="CAKOGP040001907">
    <property type="protein sequence ID" value="CAJ1956219.1"/>
    <property type="molecule type" value="Genomic_DNA"/>
</dbReference>
<sequence>MCRAIRQRDLSTKINFLQDVVGDSQYDFLIMTFCDSIFEDSDLKFFFQGFDVEVMAALMKRLLNITFQSSSRIDIFDEDTRSKIVLRNYALFEMGLNEKQFEKLESHFEFALRDAWLDAELVDECKQRFSDLRKVFQMEGKEFEHAAMANRVVACQMILAAASSS</sequence>
<evidence type="ECO:0000313" key="2">
    <source>
        <dbReference type="Proteomes" id="UP001295423"/>
    </source>
</evidence>
<comment type="caution">
    <text evidence="1">The sequence shown here is derived from an EMBL/GenBank/DDBJ whole genome shotgun (WGS) entry which is preliminary data.</text>
</comment>
<reference evidence="1" key="1">
    <citation type="submission" date="2023-08" db="EMBL/GenBank/DDBJ databases">
        <authorList>
            <person name="Audoor S."/>
            <person name="Bilcke G."/>
        </authorList>
    </citation>
    <scope>NUCLEOTIDE SEQUENCE</scope>
</reference>
<dbReference type="Proteomes" id="UP001295423">
    <property type="component" value="Unassembled WGS sequence"/>
</dbReference>
<dbReference type="SUPFAM" id="SSF46458">
    <property type="entry name" value="Globin-like"/>
    <property type="match status" value="1"/>
</dbReference>
<protein>
    <submittedName>
        <fullName evidence="1">Uncharacterized protein</fullName>
    </submittedName>
</protein>
<organism evidence="1 2">
    <name type="scientific">Cylindrotheca closterium</name>
    <dbReference type="NCBI Taxonomy" id="2856"/>
    <lineage>
        <taxon>Eukaryota</taxon>
        <taxon>Sar</taxon>
        <taxon>Stramenopiles</taxon>
        <taxon>Ochrophyta</taxon>
        <taxon>Bacillariophyta</taxon>
        <taxon>Bacillariophyceae</taxon>
        <taxon>Bacillariophycidae</taxon>
        <taxon>Bacillariales</taxon>
        <taxon>Bacillariaceae</taxon>
        <taxon>Cylindrotheca</taxon>
    </lineage>
</organism>
<name>A0AAD2FXZ5_9STRA</name>
<proteinExistence type="predicted"/>
<dbReference type="Gene3D" id="1.10.490.10">
    <property type="entry name" value="Globins"/>
    <property type="match status" value="1"/>
</dbReference>
<gene>
    <name evidence="1" type="ORF">CYCCA115_LOCUS16131</name>
</gene>
<dbReference type="InterPro" id="IPR012292">
    <property type="entry name" value="Globin/Proto"/>
</dbReference>
<dbReference type="AlphaFoldDB" id="A0AAD2FXZ5"/>
<dbReference type="InterPro" id="IPR009050">
    <property type="entry name" value="Globin-like_sf"/>
</dbReference>
<dbReference type="GO" id="GO:0019825">
    <property type="term" value="F:oxygen binding"/>
    <property type="evidence" value="ECO:0007669"/>
    <property type="project" value="InterPro"/>
</dbReference>
<keyword evidence="2" id="KW-1185">Reference proteome</keyword>
<dbReference type="GO" id="GO:0020037">
    <property type="term" value="F:heme binding"/>
    <property type="evidence" value="ECO:0007669"/>
    <property type="project" value="InterPro"/>
</dbReference>
<accession>A0AAD2FXZ5</accession>
<evidence type="ECO:0000313" key="1">
    <source>
        <dbReference type="EMBL" id="CAJ1956219.1"/>
    </source>
</evidence>